<keyword evidence="6" id="KW-0408">Iron</keyword>
<organism evidence="16 17">
    <name type="scientific">Pseudoalteromonas tetraodonis GFC</name>
    <dbReference type="NCBI Taxonomy" id="1315271"/>
    <lineage>
        <taxon>Bacteria</taxon>
        <taxon>Pseudomonadati</taxon>
        <taxon>Pseudomonadota</taxon>
        <taxon>Gammaproteobacteria</taxon>
        <taxon>Alteromonadales</taxon>
        <taxon>Pseudoalteromonadaceae</taxon>
        <taxon>Pseudoalteromonas</taxon>
    </lineage>
</organism>
<comment type="subcellular location">
    <subcellularLocation>
        <location evidence="1 11">Cell outer membrane</location>
        <topology evidence="1 11">Multi-pass membrane protein</topology>
    </subcellularLocation>
</comment>
<evidence type="ECO:0000259" key="14">
    <source>
        <dbReference type="Pfam" id="PF00593"/>
    </source>
</evidence>
<proteinExistence type="inferred from homology"/>
<evidence type="ECO:0000256" key="6">
    <source>
        <dbReference type="ARBA" id="ARBA00023004"/>
    </source>
</evidence>
<dbReference type="SUPFAM" id="SSF56935">
    <property type="entry name" value="Porins"/>
    <property type="match status" value="1"/>
</dbReference>
<evidence type="ECO:0000313" key="17">
    <source>
        <dbReference type="Proteomes" id="UP001161408"/>
    </source>
</evidence>
<dbReference type="Pfam" id="PF07715">
    <property type="entry name" value="Plug"/>
    <property type="match status" value="1"/>
</dbReference>
<evidence type="ECO:0000256" key="9">
    <source>
        <dbReference type="ARBA" id="ARBA00023136"/>
    </source>
</evidence>
<dbReference type="AlphaFoldDB" id="A0AA37W1S4"/>
<keyword evidence="7" id="KW-0406">Ion transport</keyword>
<dbReference type="RefSeq" id="WP_096038851.1">
    <property type="nucleotide sequence ID" value="NZ_BJXY01000034.1"/>
</dbReference>
<evidence type="ECO:0000256" key="2">
    <source>
        <dbReference type="ARBA" id="ARBA00022448"/>
    </source>
</evidence>
<evidence type="ECO:0000313" key="16">
    <source>
        <dbReference type="EMBL" id="GLQ02719.1"/>
    </source>
</evidence>
<comment type="similarity">
    <text evidence="11 12">Belongs to the TonB-dependent receptor family.</text>
</comment>
<dbReference type="InterPro" id="IPR000531">
    <property type="entry name" value="Beta-barrel_TonB"/>
</dbReference>
<evidence type="ECO:0000256" key="11">
    <source>
        <dbReference type="PROSITE-ProRule" id="PRU01360"/>
    </source>
</evidence>
<dbReference type="PANTHER" id="PTHR32552">
    <property type="entry name" value="FERRICHROME IRON RECEPTOR-RELATED"/>
    <property type="match status" value="1"/>
</dbReference>
<keyword evidence="2 11" id="KW-0813">Transport</keyword>
<dbReference type="InterPro" id="IPR039426">
    <property type="entry name" value="TonB-dep_rcpt-like"/>
</dbReference>
<evidence type="ECO:0000256" key="7">
    <source>
        <dbReference type="ARBA" id="ARBA00023065"/>
    </source>
</evidence>
<dbReference type="Gene3D" id="2.40.170.20">
    <property type="entry name" value="TonB-dependent receptor, beta-barrel domain"/>
    <property type="match status" value="1"/>
</dbReference>
<accession>A0AA37W1S4</accession>
<evidence type="ECO:0000256" key="10">
    <source>
        <dbReference type="ARBA" id="ARBA00023237"/>
    </source>
</evidence>
<keyword evidence="9 11" id="KW-0472">Membrane</keyword>
<dbReference type="GO" id="GO:0009279">
    <property type="term" value="C:cell outer membrane"/>
    <property type="evidence" value="ECO:0007669"/>
    <property type="project" value="UniProtKB-SubCell"/>
</dbReference>
<dbReference type="Pfam" id="PF00593">
    <property type="entry name" value="TonB_dep_Rec_b-barrel"/>
    <property type="match status" value="1"/>
</dbReference>
<keyword evidence="8 12" id="KW-0798">TonB box</keyword>
<dbReference type="Proteomes" id="UP001161408">
    <property type="component" value="Unassembled WGS sequence"/>
</dbReference>
<evidence type="ECO:0000256" key="8">
    <source>
        <dbReference type="ARBA" id="ARBA00023077"/>
    </source>
</evidence>
<comment type="caution">
    <text evidence="16">The sequence shown here is derived from an EMBL/GenBank/DDBJ whole genome shotgun (WGS) entry which is preliminary data.</text>
</comment>
<feature type="signal peptide" evidence="13">
    <location>
        <begin position="1"/>
        <end position="25"/>
    </location>
</feature>
<keyword evidence="5 11" id="KW-0812">Transmembrane</keyword>
<evidence type="ECO:0000256" key="12">
    <source>
        <dbReference type="RuleBase" id="RU003357"/>
    </source>
</evidence>
<dbReference type="PANTHER" id="PTHR32552:SF81">
    <property type="entry name" value="TONB-DEPENDENT OUTER MEMBRANE RECEPTOR"/>
    <property type="match status" value="1"/>
</dbReference>
<dbReference type="PROSITE" id="PS52016">
    <property type="entry name" value="TONB_DEPENDENT_REC_3"/>
    <property type="match status" value="1"/>
</dbReference>
<name>A0AA37W1S4_9GAMM</name>
<keyword evidence="17" id="KW-1185">Reference proteome</keyword>
<dbReference type="EMBL" id="BSNE01000011">
    <property type="protein sequence ID" value="GLQ02719.1"/>
    <property type="molecule type" value="Genomic_DNA"/>
</dbReference>
<keyword evidence="16" id="KW-0675">Receptor</keyword>
<keyword evidence="10 11" id="KW-0998">Cell outer membrane</keyword>
<gene>
    <name evidence="16" type="ORF">GCM10007914_16000</name>
</gene>
<evidence type="ECO:0000256" key="1">
    <source>
        <dbReference type="ARBA" id="ARBA00004571"/>
    </source>
</evidence>
<evidence type="ECO:0000256" key="4">
    <source>
        <dbReference type="ARBA" id="ARBA00022496"/>
    </source>
</evidence>
<evidence type="ECO:0000256" key="13">
    <source>
        <dbReference type="SAM" id="SignalP"/>
    </source>
</evidence>
<keyword evidence="3 11" id="KW-1134">Transmembrane beta strand</keyword>
<evidence type="ECO:0000259" key="15">
    <source>
        <dbReference type="Pfam" id="PF07715"/>
    </source>
</evidence>
<keyword evidence="13" id="KW-0732">Signal</keyword>
<dbReference type="CDD" id="cd01347">
    <property type="entry name" value="ligand_gated_channel"/>
    <property type="match status" value="1"/>
</dbReference>
<keyword evidence="4" id="KW-0410">Iron transport</keyword>
<feature type="domain" description="TonB-dependent receptor-like beta-barrel" evidence="14">
    <location>
        <begin position="264"/>
        <end position="744"/>
    </location>
</feature>
<sequence length="798" mass="87381">MKKFKRKILACAITTQLITSYHASAEEKPKVDKEIEQIEVTATRRSGSIQEAPLNITALNSDVIKDQNIGDLEDVARWVPGLTVSDQGGREGSPIIVRGLNTNSSDRGSDGGTVATYVGEIPLNINLRLTDIDRVEVLIGPQGTLYGAGTLGGAIRYLLKQPQLDITEGSVSGDLFAINESDDTGGEFGLVFNTPLIDDVLAVRASVNHYDRPGYIDYKYVVRNPGVSNPNPDFTNQDDIDENLQRVNDVNDEQITTGRFSVRWQPNSSIDATLNYFYQKQENGGNSTSQYGALANSSALQGTVGKYENAARVLEPGEQENDLLSLEIKADLGFAELVSASGWSSYEQSGQRDQTDLLYDIWTGYADFPAFVGQTLDTSDQDNFTQELRLVSASEGPLSWIVGGYYNKQENLSDDREYTPGLTDFWGGGIANVQKDLEYIALSNSEITEKALFGEAGYSFTDQFDITLGARLYEYDISTNAGSATPLYSGNFSSLDQIEMKNVSANDNGNLFKFNANYTFDSGVLAYFTVSEGFRIGGGNGIAPCPDVLPEQQIVCALPSEEDYKADTTVNYELGFKSTWLRNRLHFNAALFNVDWNDAQVGSSTVNGQELITSNAGSANSKGVEISSRAIIGDHWTAYATYAYAKAELTEDAPDLFGIGIGAMNGDRLPGAPEHQFSFGLRYEQDVLDDKLLSVNYGMTAQSDMITKVGLRDDGETLAGYSLSNLSAKLTGDMWSATLYIDNLFDKYAFTSVRRDKSWAGMSTSGANKALPELQRVYAHYTTTPRTIGMKFTYNFEL</sequence>
<feature type="domain" description="TonB-dependent receptor plug" evidence="15">
    <location>
        <begin position="49"/>
        <end position="154"/>
    </location>
</feature>
<dbReference type="GO" id="GO:0006826">
    <property type="term" value="P:iron ion transport"/>
    <property type="evidence" value="ECO:0007669"/>
    <property type="project" value="UniProtKB-KW"/>
</dbReference>
<evidence type="ECO:0000256" key="3">
    <source>
        <dbReference type="ARBA" id="ARBA00022452"/>
    </source>
</evidence>
<feature type="chain" id="PRO_5041357372" evidence="13">
    <location>
        <begin position="26"/>
        <end position="798"/>
    </location>
</feature>
<dbReference type="InterPro" id="IPR036942">
    <property type="entry name" value="Beta-barrel_TonB_sf"/>
</dbReference>
<dbReference type="InterPro" id="IPR012910">
    <property type="entry name" value="Plug_dom"/>
</dbReference>
<evidence type="ECO:0000256" key="5">
    <source>
        <dbReference type="ARBA" id="ARBA00022692"/>
    </source>
</evidence>
<reference evidence="16" key="1">
    <citation type="journal article" date="2014" name="Int. J. Syst. Evol. Microbiol.">
        <title>Complete genome sequence of Corynebacterium casei LMG S-19264T (=DSM 44701T), isolated from a smear-ripened cheese.</title>
        <authorList>
            <consortium name="US DOE Joint Genome Institute (JGI-PGF)"/>
            <person name="Walter F."/>
            <person name="Albersmeier A."/>
            <person name="Kalinowski J."/>
            <person name="Ruckert C."/>
        </authorList>
    </citation>
    <scope>NUCLEOTIDE SEQUENCE</scope>
    <source>
        <strain evidence="16">NBRC 103034</strain>
    </source>
</reference>
<reference evidence="16" key="2">
    <citation type="submission" date="2023-01" db="EMBL/GenBank/DDBJ databases">
        <title>Draft genome sequence of Pseudoalteromonas tetraodonis strain NBRC 103034.</title>
        <authorList>
            <person name="Sun Q."/>
            <person name="Mori K."/>
        </authorList>
    </citation>
    <scope>NUCLEOTIDE SEQUENCE</scope>
    <source>
        <strain evidence="16">NBRC 103034</strain>
    </source>
</reference>
<protein>
    <submittedName>
        <fullName evidence="16">TonB-dependent receptor</fullName>
    </submittedName>
</protein>